<name>A0A975TUT6_9RHOB</name>
<feature type="transmembrane region" description="Helical" evidence="7">
    <location>
        <begin position="210"/>
        <end position="232"/>
    </location>
</feature>
<comment type="subcellular location">
    <subcellularLocation>
        <location evidence="1 7">Cell inner membrane</location>
        <topology evidence="1 7">Multi-pass membrane protein</topology>
    </subcellularLocation>
</comment>
<feature type="transmembrane region" description="Helical" evidence="7">
    <location>
        <begin position="310"/>
        <end position="343"/>
    </location>
</feature>
<organism evidence="10">
    <name type="scientific">Gymnodinialimonas phycosphaerae</name>
    <dbReference type="NCBI Taxonomy" id="2841589"/>
    <lineage>
        <taxon>Bacteria</taxon>
        <taxon>Pseudomonadati</taxon>
        <taxon>Pseudomonadota</taxon>
        <taxon>Alphaproteobacteria</taxon>
        <taxon>Rhodobacterales</taxon>
        <taxon>Paracoccaceae</taxon>
        <taxon>Gymnodinialimonas</taxon>
    </lineage>
</organism>
<evidence type="ECO:0000259" key="8">
    <source>
        <dbReference type="Pfam" id="PF06808"/>
    </source>
</evidence>
<evidence type="ECO:0000256" key="3">
    <source>
        <dbReference type="ARBA" id="ARBA00022519"/>
    </source>
</evidence>
<comment type="similarity">
    <text evidence="7">Belongs to the TRAP transporter large permease family.</text>
</comment>
<feature type="transmembrane region" description="Helical" evidence="7">
    <location>
        <begin position="132"/>
        <end position="162"/>
    </location>
</feature>
<evidence type="ECO:0000256" key="7">
    <source>
        <dbReference type="RuleBase" id="RU369079"/>
    </source>
</evidence>
<dbReference type="Pfam" id="PF06808">
    <property type="entry name" value="DctM"/>
    <property type="match status" value="1"/>
</dbReference>
<keyword evidence="5 7" id="KW-1133">Transmembrane helix</keyword>
<evidence type="ECO:0000256" key="2">
    <source>
        <dbReference type="ARBA" id="ARBA00022475"/>
    </source>
</evidence>
<keyword evidence="4 7" id="KW-0812">Transmembrane</keyword>
<dbReference type="NCBIfam" id="TIGR00786">
    <property type="entry name" value="dctM"/>
    <property type="match status" value="1"/>
</dbReference>
<dbReference type="GO" id="GO:0005886">
    <property type="term" value="C:plasma membrane"/>
    <property type="evidence" value="ECO:0007669"/>
    <property type="project" value="UniProtKB-SubCell"/>
</dbReference>
<dbReference type="GO" id="GO:0022857">
    <property type="term" value="F:transmembrane transporter activity"/>
    <property type="evidence" value="ECO:0007669"/>
    <property type="project" value="UniProtKB-UniRule"/>
</dbReference>
<protein>
    <recommendedName>
        <fullName evidence="7">TRAP transporter large permease protein</fullName>
    </recommendedName>
</protein>
<sequence length="420" mass="44772">MTPVLFFVKLLLAVPVAIVLSLTAIWYIWESDNTILYESFAQRMFSGIESYGLLAIPLFMLTGELMNEGGMTRRLINAARVFVGGFRGGLAYINLLANMFMAAIVGSAAAQIAVMSRAMVPAMEKEGYDRGFAAATTAAGGLLAPVIPPSMLFVIFGVLAQIPIGNMFLAGIIPGLILSACFAGVIALIGLRQQFPKGEWMVAREARRAVLYALPAMLIPAAIIGGIIGGIATPTESAAVASVVAFLLGWLLYRELKPAKLFEMFKRTALNAALIIFMIAAANVFGWVIIYEALPQRLAELITTITQNPFVFLLIVNLALLFVGMLIDGIAAIILVTPILLPIAIDSYGISPYQFGVVISLNLVLGLLTPPVGVGLYIASAMSETPTGRILGALWPFLLAVTGVLILLSYFPALSTALID</sequence>
<dbReference type="RefSeq" id="WP_257891197.1">
    <property type="nucleotide sequence ID" value="NZ_JAIMBW010000001.1"/>
</dbReference>
<dbReference type="EMBL" id="CP078073">
    <property type="protein sequence ID" value="QXL88109.1"/>
    <property type="molecule type" value="Genomic_DNA"/>
</dbReference>
<dbReference type="PANTHER" id="PTHR33362:SF2">
    <property type="entry name" value="TRAP TRANSPORTER LARGE PERMEASE PROTEIN"/>
    <property type="match status" value="1"/>
</dbReference>
<evidence type="ECO:0000256" key="4">
    <source>
        <dbReference type="ARBA" id="ARBA00022692"/>
    </source>
</evidence>
<feature type="transmembrane region" description="Helical" evidence="7">
    <location>
        <begin position="238"/>
        <end position="256"/>
    </location>
</feature>
<keyword evidence="6 7" id="KW-0472">Membrane</keyword>
<dbReference type="EMBL" id="JAIMBW010000001">
    <property type="protein sequence ID" value="MBY4891311.1"/>
    <property type="molecule type" value="Genomic_DNA"/>
</dbReference>
<gene>
    <name evidence="9" type="ORF">KUL25_00880</name>
    <name evidence="10" type="ORF">KUL25_00885</name>
</gene>
<dbReference type="PIRSF" id="PIRSF006066">
    <property type="entry name" value="HI0050"/>
    <property type="match status" value="1"/>
</dbReference>
<dbReference type="InterPro" id="IPR010656">
    <property type="entry name" value="DctM"/>
</dbReference>
<dbReference type="PANTHER" id="PTHR33362">
    <property type="entry name" value="SIALIC ACID TRAP TRANSPORTER PERMEASE PROTEIN SIAT-RELATED"/>
    <property type="match status" value="1"/>
</dbReference>
<evidence type="ECO:0000256" key="6">
    <source>
        <dbReference type="ARBA" id="ARBA00023136"/>
    </source>
</evidence>
<evidence type="ECO:0000256" key="1">
    <source>
        <dbReference type="ARBA" id="ARBA00004429"/>
    </source>
</evidence>
<feature type="transmembrane region" description="Helical" evidence="7">
    <location>
        <begin position="390"/>
        <end position="411"/>
    </location>
</feature>
<feature type="transmembrane region" description="Helical" evidence="7">
    <location>
        <begin position="99"/>
        <end position="120"/>
    </location>
</feature>
<proteinExistence type="inferred from homology"/>
<keyword evidence="7" id="KW-0813">Transport</keyword>
<reference evidence="10 11" key="1">
    <citation type="submission" date="2021-07" db="EMBL/GenBank/DDBJ databases">
        <title>Karlodiniumbacter phycospheric gen. nov., sp. nov., a phycosphere bacterium isolated from karlodinium veneficum.</title>
        <authorList>
            <person name="Peng Y."/>
            <person name="Jiang L."/>
            <person name="Lee J."/>
        </authorList>
    </citation>
    <scope>NUCLEOTIDE SEQUENCE</scope>
    <source>
        <strain evidence="10 11">N5</strain>
    </source>
</reference>
<feature type="transmembrane region" description="Helical" evidence="7">
    <location>
        <begin position="7"/>
        <end position="29"/>
    </location>
</feature>
<feature type="domain" description="TRAP C4-dicarboxylate transport system permease DctM subunit" evidence="8">
    <location>
        <begin position="4"/>
        <end position="414"/>
    </location>
</feature>
<dbReference type="InterPro" id="IPR004681">
    <property type="entry name" value="TRAP_DctM"/>
</dbReference>
<evidence type="ECO:0000256" key="5">
    <source>
        <dbReference type="ARBA" id="ARBA00022989"/>
    </source>
</evidence>
<evidence type="ECO:0000313" key="10">
    <source>
        <dbReference type="EMBL" id="QXL88109.1"/>
    </source>
</evidence>
<comment type="subunit">
    <text evidence="7">The complex comprises the extracytoplasmic solute receptor protein and the two transmembrane proteins.</text>
</comment>
<feature type="transmembrane region" description="Helical" evidence="7">
    <location>
        <begin position="168"/>
        <end position="189"/>
    </location>
</feature>
<dbReference type="Proteomes" id="UP000693972">
    <property type="component" value="Unassembled WGS sequence"/>
</dbReference>
<feature type="transmembrane region" description="Helical" evidence="7">
    <location>
        <begin position="355"/>
        <end position="378"/>
    </location>
</feature>
<feature type="transmembrane region" description="Helical" evidence="7">
    <location>
        <begin position="268"/>
        <end position="290"/>
    </location>
</feature>
<comment type="function">
    <text evidence="7">Part of the tripartite ATP-independent periplasmic (TRAP) transport system.</text>
</comment>
<accession>A0A975TUT6</accession>
<dbReference type="AlphaFoldDB" id="A0A975TUT6"/>
<keyword evidence="2" id="KW-1003">Cell membrane</keyword>
<keyword evidence="3 7" id="KW-0997">Cell inner membrane</keyword>
<evidence type="ECO:0000313" key="9">
    <source>
        <dbReference type="EMBL" id="MBY4891311.1"/>
    </source>
</evidence>
<comment type="caution">
    <text evidence="7">Lacks conserved residue(s) required for the propagation of feature annotation.</text>
</comment>
<evidence type="ECO:0000313" key="11">
    <source>
        <dbReference type="Proteomes" id="UP000693972"/>
    </source>
</evidence>
<keyword evidence="11" id="KW-1185">Reference proteome</keyword>